<accession>A0ABR2NGA8</accession>
<dbReference type="Proteomes" id="UP001396334">
    <property type="component" value="Unassembled WGS sequence"/>
</dbReference>
<reference evidence="1 2" key="1">
    <citation type="journal article" date="2024" name="G3 (Bethesda)">
        <title>Genome assembly of Hibiscus sabdariffa L. provides insights into metabolisms of medicinal natural products.</title>
        <authorList>
            <person name="Kim T."/>
        </authorList>
    </citation>
    <scope>NUCLEOTIDE SEQUENCE [LARGE SCALE GENOMIC DNA]</scope>
    <source>
        <strain evidence="1">TK-2024</strain>
        <tissue evidence="1">Old leaves</tissue>
    </source>
</reference>
<evidence type="ECO:0000313" key="1">
    <source>
        <dbReference type="EMBL" id="KAK8975229.1"/>
    </source>
</evidence>
<dbReference type="EMBL" id="JBBPBN010000150">
    <property type="protein sequence ID" value="KAK8975229.1"/>
    <property type="molecule type" value="Genomic_DNA"/>
</dbReference>
<gene>
    <name evidence="1" type="ORF">V6N11_021125</name>
</gene>
<protein>
    <submittedName>
        <fullName evidence="1">Uncharacterized protein</fullName>
    </submittedName>
</protein>
<proteinExistence type="predicted"/>
<organism evidence="1 2">
    <name type="scientific">Hibiscus sabdariffa</name>
    <name type="common">roselle</name>
    <dbReference type="NCBI Taxonomy" id="183260"/>
    <lineage>
        <taxon>Eukaryota</taxon>
        <taxon>Viridiplantae</taxon>
        <taxon>Streptophyta</taxon>
        <taxon>Embryophyta</taxon>
        <taxon>Tracheophyta</taxon>
        <taxon>Spermatophyta</taxon>
        <taxon>Magnoliopsida</taxon>
        <taxon>eudicotyledons</taxon>
        <taxon>Gunneridae</taxon>
        <taxon>Pentapetalae</taxon>
        <taxon>rosids</taxon>
        <taxon>malvids</taxon>
        <taxon>Malvales</taxon>
        <taxon>Malvaceae</taxon>
        <taxon>Malvoideae</taxon>
        <taxon>Hibiscus</taxon>
    </lineage>
</organism>
<keyword evidence="2" id="KW-1185">Reference proteome</keyword>
<name>A0ABR2NGA8_9ROSI</name>
<sequence>MMKLKGLQVAIGIAYRYDNPRTDTPFGHWYAIQALRTGTTSPVPILLLATGISVRHTVPIRLHPYRNKLFGTGISFLVPIRVAFRTGTVRHPYRYHF</sequence>
<evidence type="ECO:0000313" key="2">
    <source>
        <dbReference type="Proteomes" id="UP001396334"/>
    </source>
</evidence>
<comment type="caution">
    <text evidence="1">The sequence shown here is derived from an EMBL/GenBank/DDBJ whole genome shotgun (WGS) entry which is preliminary data.</text>
</comment>